<organism evidence="3 6">
    <name type="scientific">Flavobacterium pectinovorum</name>
    <dbReference type="NCBI Taxonomy" id="29533"/>
    <lineage>
        <taxon>Bacteria</taxon>
        <taxon>Pseudomonadati</taxon>
        <taxon>Bacteroidota</taxon>
        <taxon>Flavobacteriia</taxon>
        <taxon>Flavobacteriales</taxon>
        <taxon>Flavobacteriaceae</taxon>
        <taxon>Flavobacterium</taxon>
    </lineage>
</organism>
<reference evidence="3 6" key="1">
    <citation type="submission" date="2016-11" db="EMBL/GenBank/DDBJ databases">
        <title>Whole genomes of Flavobacteriaceae.</title>
        <authorList>
            <person name="Stine C."/>
            <person name="Li C."/>
            <person name="Tadesse D."/>
        </authorList>
    </citation>
    <scope>NUCLEOTIDE SEQUENCE [LARGE SCALE GENOMIC DNA]</scope>
    <source>
        <strain evidence="3 6">ATCC 19366</strain>
    </source>
</reference>
<dbReference type="GO" id="GO:0009103">
    <property type="term" value="P:lipopolysaccharide biosynthetic process"/>
    <property type="evidence" value="ECO:0007669"/>
    <property type="project" value="TreeGrafter"/>
</dbReference>
<evidence type="ECO:0000313" key="4">
    <source>
        <dbReference type="EMBL" id="SHM73195.1"/>
    </source>
</evidence>
<dbReference type="SUPFAM" id="SSF53756">
    <property type="entry name" value="UDP-Glycosyltransferase/glycogen phosphorylase"/>
    <property type="match status" value="1"/>
</dbReference>
<evidence type="ECO:0000256" key="1">
    <source>
        <dbReference type="ARBA" id="ARBA00022679"/>
    </source>
</evidence>
<keyword evidence="5" id="KW-1185">Reference proteome</keyword>
<accession>A0AB36P6S9</accession>
<dbReference type="Pfam" id="PF00534">
    <property type="entry name" value="Glycos_transf_1"/>
    <property type="match status" value="1"/>
</dbReference>
<dbReference type="PANTHER" id="PTHR46401:SF2">
    <property type="entry name" value="GLYCOSYLTRANSFERASE WBBK-RELATED"/>
    <property type="match status" value="1"/>
</dbReference>
<dbReference type="InterPro" id="IPR001296">
    <property type="entry name" value="Glyco_trans_1"/>
</dbReference>
<reference evidence="4 5" key="2">
    <citation type="submission" date="2016-11" db="EMBL/GenBank/DDBJ databases">
        <authorList>
            <person name="Varghese N."/>
            <person name="Submissions S."/>
        </authorList>
    </citation>
    <scope>NUCLEOTIDE SEQUENCE [LARGE SCALE GENOMIC DNA]</scope>
    <source>
        <strain evidence="4 5">DSM 6368</strain>
    </source>
</reference>
<dbReference type="EMBL" id="FRBX01000004">
    <property type="protein sequence ID" value="SHM73195.1"/>
    <property type="molecule type" value="Genomic_DNA"/>
</dbReference>
<dbReference type="PANTHER" id="PTHR46401">
    <property type="entry name" value="GLYCOSYLTRANSFERASE WBBK-RELATED"/>
    <property type="match status" value="1"/>
</dbReference>
<evidence type="ECO:0000259" key="2">
    <source>
        <dbReference type="Pfam" id="PF00534"/>
    </source>
</evidence>
<dbReference type="AlphaFoldDB" id="A0AB36P6S9"/>
<dbReference type="RefSeq" id="WP_073395846.1">
    <property type="nucleotide sequence ID" value="NZ_FRBX01000004.1"/>
</dbReference>
<evidence type="ECO:0000313" key="3">
    <source>
        <dbReference type="EMBL" id="OXB07588.1"/>
    </source>
</evidence>
<comment type="caution">
    <text evidence="3">The sequence shown here is derived from an EMBL/GenBank/DDBJ whole genome shotgun (WGS) entry which is preliminary data.</text>
</comment>
<dbReference type="CDD" id="cd03801">
    <property type="entry name" value="GT4_PimA-like"/>
    <property type="match status" value="1"/>
</dbReference>
<proteinExistence type="predicted"/>
<dbReference type="Proteomes" id="UP000184216">
    <property type="component" value="Unassembled WGS sequence"/>
</dbReference>
<protein>
    <submittedName>
        <fullName evidence="4">Glycosyltransferase involved in cell wall bisynthesis</fullName>
    </submittedName>
</protein>
<keyword evidence="1" id="KW-0808">Transferase</keyword>
<dbReference type="Gene3D" id="3.40.50.2000">
    <property type="entry name" value="Glycogen Phosphorylase B"/>
    <property type="match status" value="2"/>
</dbReference>
<evidence type="ECO:0000313" key="5">
    <source>
        <dbReference type="Proteomes" id="UP000184216"/>
    </source>
</evidence>
<gene>
    <name evidence="3" type="ORF">B0A72_01615</name>
    <name evidence="4" type="ORF">SAMN05444387_3027</name>
</gene>
<dbReference type="Proteomes" id="UP000198431">
    <property type="component" value="Unassembled WGS sequence"/>
</dbReference>
<feature type="domain" description="Glycosyl transferase family 1" evidence="2">
    <location>
        <begin position="219"/>
        <end position="370"/>
    </location>
</feature>
<sequence>MKILLVCESSHINESGGRVVRYITKILKRDGNQIRLVVLSEKRDDYELGDFYVKNDVEFLPIRRGLRNRMLRLFYKDEEAKSFCKILSKFSPDVVHFASFDHTKPIRFIDEAKDFGAKVVLQPWTMHFYCSQGFGFRNGEQCTLCANGNYLNALTKKCVTIKAIPSLIEKRLSHKSALNADLFLSSNGELDKILTKYGVGKQHIYRFPIAFDYTFLEQQSEKTDGYFIFYGQANSHKGLSVLLDVFEKLPEQKLKIYPMALLPENISKPENVEIINGVSWTNGLSDAIVNSKAVLMPSLWSTSTEYALCEALLMKKAVVVFNVGVHKDIFKDRFNALVVEPNDLDSFTKAVLELDTNEELRKSIAENGYNTLLDINNPDKLYLKLINCYSLKTK</sequence>
<dbReference type="EMBL" id="MUHB01000003">
    <property type="protein sequence ID" value="OXB07588.1"/>
    <property type="molecule type" value="Genomic_DNA"/>
</dbReference>
<evidence type="ECO:0000313" key="6">
    <source>
        <dbReference type="Proteomes" id="UP000198431"/>
    </source>
</evidence>
<name>A0AB36P6S9_9FLAO</name>
<dbReference type="GO" id="GO:0016757">
    <property type="term" value="F:glycosyltransferase activity"/>
    <property type="evidence" value="ECO:0007669"/>
    <property type="project" value="InterPro"/>
</dbReference>